<dbReference type="AlphaFoldDB" id="A0A5J4ZML8"/>
<accession>A0A5J4ZML8</accession>
<organism evidence="1 2">
    <name type="scientific">Nyssa sinensis</name>
    <dbReference type="NCBI Taxonomy" id="561372"/>
    <lineage>
        <taxon>Eukaryota</taxon>
        <taxon>Viridiplantae</taxon>
        <taxon>Streptophyta</taxon>
        <taxon>Embryophyta</taxon>
        <taxon>Tracheophyta</taxon>
        <taxon>Spermatophyta</taxon>
        <taxon>Magnoliopsida</taxon>
        <taxon>eudicotyledons</taxon>
        <taxon>Gunneridae</taxon>
        <taxon>Pentapetalae</taxon>
        <taxon>asterids</taxon>
        <taxon>Cornales</taxon>
        <taxon>Nyssaceae</taxon>
        <taxon>Nyssa</taxon>
    </lineage>
</organism>
<reference evidence="1 2" key="1">
    <citation type="submission" date="2019-09" db="EMBL/GenBank/DDBJ databases">
        <title>A chromosome-level genome assembly of the Chinese tupelo Nyssa sinensis.</title>
        <authorList>
            <person name="Yang X."/>
            <person name="Kang M."/>
            <person name="Yang Y."/>
            <person name="Xiong H."/>
            <person name="Wang M."/>
            <person name="Zhang Z."/>
            <person name="Wang Z."/>
            <person name="Wu H."/>
            <person name="Ma T."/>
            <person name="Liu J."/>
            <person name="Xi Z."/>
        </authorList>
    </citation>
    <scope>NUCLEOTIDE SEQUENCE [LARGE SCALE GENOMIC DNA]</scope>
    <source>
        <strain evidence="1">J267</strain>
        <tissue evidence="1">Leaf</tissue>
    </source>
</reference>
<name>A0A5J4ZML8_9ASTE</name>
<evidence type="ECO:0000313" key="2">
    <source>
        <dbReference type="Proteomes" id="UP000325577"/>
    </source>
</evidence>
<dbReference type="Proteomes" id="UP000325577">
    <property type="component" value="Linkage Group LG7"/>
</dbReference>
<proteinExistence type="predicted"/>
<protein>
    <submittedName>
        <fullName evidence="1">Uncharacterized protein</fullName>
    </submittedName>
</protein>
<gene>
    <name evidence="1" type="ORF">F0562_015796</name>
</gene>
<evidence type="ECO:0000313" key="1">
    <source>
        <dbReference type="EMBL" id="KAA8518321.1"/>
    </source>
</evidence>
<sequence length="80" mass="9103">MMAVVKNKEKEVELLNWFGDVVLGSGSHAMLGGKWDCDVWFEWIDGKDYEVVSVLAQLTVVIVRLVVKEPRAEAILEWLL</sequence>
<dbReference type="EMBL" id="CM018050">
    <property type="protein sequence ID" value="KAA8518321.1"/>
    <property type="molecule type" value="Genomic_DNA"/>
</dbReference>
<keyword evidence="2" id="KW-1185">Reference proteome</keyword>